<feature type="region of interest" description="Disordered" evidence="1">
    <location>
        <begin position="1"/>
        <end position="20"/>
    </location>
</feature>
<evidence type="ECO:0000313" key="3">
    <source>
        <dbReference type="EMBL" id="CAH1801455.1"/>
    </source>
</evidence>
<reference evidence="3" key="1">
    <citation type="submission" date="2022-03" db="EMBL/GenBank/DDBJ databases">
        <authorList>
            <person name="Martin C."/>
        </authorList>
    </citation>
    <scope>NUCLEOTIDE SEQUENCE</scope>
</reference>
<sequence>MPIDKNNENNNMESPKQDLLSHTRVDIDENGYQIPEHIRYTEIKDTEVQEGEYSYAYANKIIQIDRIAEKLHCGTFRVVLFVATVLISATIIAVFVTIITLRHHTDEPIMIDTTNNPINNKHIEDCITTAAPKNKDLETLTTKNIILNCLTTRTQNLGGGDFRENANTTRTNSFMCKVFPKVLPGLCSL</sequence>
<keyword evidence="2" id="KW-0472">Membrane</keyword>
<organism evidence="3 4">
    <name type="scientific">Owenia fusiformis</name>
    <name type="common">Polychaete worm</name>
    <dbReference type="NCBI Taxonomy" id="6347"/>
    <lineage>
        <taxon>Eukaryota</taxon>
        <taxon>Metazoa</taxon>
        <taxon>Spiralia</taxon>
        <taxon>Lophotrochozoa</taxon>
        <taxon>Annelida</taxon>
        <taxon>Polychaeta</taxon>
        <taxon>Sedentaria</taxon>
        <taxon>Canalipalpata</taxon>
        <taxon>Sabellida</taxon>
        <taxon>Oweniida</taxon>
        <taxon>Oweniidae</taxon>
        <taxon>Owenia</taxon>
    </lineage>
</organism>
<name>A0A8S4QBP2_OWEFU</name>
<dbReference type="EMBL" id="CAIIXF020000012">
    <property type="protein sequence ID" value="CAH1801455.1"/>
    <property type="molecule type" value="Genomic_DNA"/>
</dbReference>
<keyword evidence="4" id="KW-1185">Reference proteome</keyword>
<evidence type="ECO:0000313" key="4">
    <source>
        <dbReference type="Proteomes" id="UP000749559"/>
    </source>
</evidence>
<protein>
    <submittedName>
        <fullName evidence="3">Uncharacterized protein</fullName>
    </submittedName>
</protein>
<proteinExistence type="predicted"/>
<dbReference type="AlphaFoldDB" id="A0A8S4QBP2"/>
<gene>
    <name evidence="3" type="ORF">OFUS_LOCUS25244</name>
</gene>
<keyword evidence="2" id="KW-1133">Transmembrane helix</keyword>
<keyword evidence="2" id="KW-0812">Transmembrane</keyword>
<dbReference type="Proteomes" id="UP000749559">
    <property type="component" value="Unassembled WGS sequence"/>
</dbReference>
<evidence type="ECO:0000256" key="2">
    <source>
        <dbReference type="SAM" id="Phobius"/>
    </source>
</evidence>
<comment type="caution">
    <text evidence="3">The sequence shown here is derived from an EMBL/GenBank/DDBJ whole genome shotgun (WGS) entry which is preliminary data.</text>
</comment>
<evidence type="ECO:0000256" key="1">
    <source>
        <dbReference type="SAM" id="MobiDB-lite"/>
    </source>
</evidence>
<feature type="transmembrane region" description="Helical" evidence="2">
    <location>
        <begin position="78"/>
        <end position="101"/>
    </location>
</feature>
<accession>A0A8S4QBP2</accession>